<dbReference type="InterPro" id="IPR036388">
    <property type="entry name" value="WH-like_DNA-bd_sf"/>
</dbReference>
<dbReference type="SMART" id="SM00413">
    <property type="entry name" value="ETS"/>
    <property type="match status" value="1"/>
</dbReference>
<evidence type="ECO:0000313" key="5">
    <source>
        <dbReference type="Proteomes" id="UP000095282"/>
    </source>
</evidence>
<evidence type="ECO:0000256" key="3">
    <source>
        <dbReference type="SAM" id="MobiDB-lite"/>
    </source>
</evidence>
<dbReference type="Proteomes" id="UP000095282">
    <property type="component" value="Unplaced"/>
</dbReference>
<dbReference type="InterPro" id="IPR000418">
    <property type="entry name" value="Ets_dom"/>
</dbReference>
<evidence type="ECO:0000259" key="4">
    <source>
        <dbReference type="SMART" id="SM00413"/>
    </source>
</evidence>
<dbReference type="AlphaFoldDB" id="A0A1I7UIP5"/>
<dbReference type="Pfam" id="PF00178">
    <property type="entry name" value="Ets"/>
    <property type="match status" value="1"/>
</dbReference>
<dbReference type="Gene3D" id="1.10.10.10">
    <property type="entry name" value="Winged helix-like DNA-binding domain superfamily/Winged helix DNA-binding domain"/>
    <property type="match status" value="1"/>
</dbReference>
<accession>A0A1I7UIP5</accession>
<dbReference type="STRING" id="1561998.A0A1I7UIP5"/>
<keyword evidence="2" id="KW-0238">DNA-binding</keyword>
<dbReference type="WBParaSite" id="Csp11.Scaffold629.g9710.t1">
    <property type="protein sequence ID" value="Csp11.Scaffold629.g9710.t1"/>
    <property type="gene ID" value="Csp11.Scaffold629.g9710"/>
</dbReference>
<dbReference type="PANTHER" id="PTHR11849">
    <property type="entry name" value="ETS"/>
    <property type="match status" value="1"/>
</dbReference>
<dbReference type="InterPro" id="IPR046328">
    <property type="entry name" value="ETS_fam"/>
</dbReference>
<reference evidence="6" key="1">
    <citation type="submission" date="2016-11" db="UniProtKB">
        <authorList>
            <consortium name="WormBaseParasite"/>
        </authorList>
    </citation>
    <scope>IDENTIFICATION</scope>
</reference>
<name>A0A1I7UIP5_9PELO</name>
<comment type="similarity">
    <text evidence="1">Belongs to the ETS family.</text>
</comment>
<dbReference type="InterPro" id="IPR036390">
    <property type="entry name" value="WH_DNA-bd_sf"/>
</dbReference>
<dbReference type="GO" id="GO:0000981">
    <property type="term" value="F:DNA-binding transcription factor activity, RNA polymerase II-specific"/>
    <property type="evidence" value="ECO:0007669"/>
    <property type="project" value="TreeGrafter"/>
</dbReference>
<dbReference type="PANTHER" id="PTHR11849:SF302">
    <property type="entry name" value="ETS DOMAIN-CONTAINING PROTEIN-RELATED"/>
    <property type="match status" value="1"/>
</dbReference>
<evidence type="ECO:0000256" key="2">
    <source>
        <dbReference type="ARBA" id="ARBA00023125"/>
    </source>
</evidence>
<evidence type="ECO:0000313" key="6">
    <source>
        <dbReference type="WBParaSite" id="Csp11.Scaffold629.g9710.t1"/>
    </source>
</evidence>
<protein>
    <submittedName>
        <fullName evidence="6">ETS domain-containing protein</fullName>
    </submittedName>
</protein>
<proteinExistence type="inferred from homology"/>
<keyword evidence="5" id="KW-1185">Reference proteome</keyword>
<evidence type="ECO:0000256" key="1">
    <source>
        <dbReference type="ARBA" id="ARBA00005562"/>
    </source>
</evidence>
<sequence>MATKAPDSSTGPSSDAPSLFSTFLADLSIADPSSASSASSTPDSPSSGDTSPAPSIASALADLFPATVVPTPAILAPIADSVAPAPADLFPATVAPALPPPVDVAFAPPPLPPVVDLVPVDFVPADPADLAPAIPAPALGPIRGNAFRVLRFFKGLLDQSSDVVAWVDKQNSMFQFRNTKKVAELYKEHTKNKKCTFDSMMRNFRLYRANGFIKKIDEIRCCWQVLDNSVWATTVEPAEQDQLLAFLMQPSMLEQMAMAMQEFQQFEQEYPMLNILPLEDKIRLFYEWKVKMQNTE</sequence>
<dbReference type="GO" id="GO:0005634">
    <property type="term" value="C:nucleus"/>
    <property type="evidence" value="ECO:0007669"/>
    <property type="project" value="TreeGrafter"/>
</dbReference>
<dbReference type="GO" id="GO:0043565">
    <property type="term" value="F:sequence-specific DNA binding"/>
    <property type="evidence" value="ECO:0007669"/>
    <property type="project" value="InterPro"/>
</dbReference>
<feature type="domain" description="ETS" evidence="4">
    <location>
        <begin position="146"/>
        <end position="230"/>
    </location>
</feature>
<dbReference type="SUPFAM" id="SSF46785">
    <property type="entry name" value="Winged helix' DNA-binding domain"/>
    <property type="match status" value="1"/>
</dbReference>
<organism evidence="5 6">
    <name type="scientific">Caenorhabditis tropicalis</name>
    <dbReference type="NCBI Taxonomy" id="1561998"/>
    <lineage>
        <taxon>Eukaryota</taxon>
        <taxon>Metazoa</taxon>
        <taxon>Ecdysozoa</taxon>
        <taxon>Nematoda</taxon>
        <taxon>Chromadorea</taxon>
        <taxon>Rhabditida</taxon>
        <taxon>Rhabditina</taxon>
        <taxon>Rhabditomorpha</taxon>
        <taxon>Rhabditoidea</taxon>
        <taxon>Rhabditidae</taxon>
        <taxon>Peloderinae</taxon>
        <taxon>Caenorhabditis</taxon>
    </lineage>
</organism>
<feature type="region of interest" description="Disordered" evidence="3">
    <location>
        <begin position="32"/>
        <end position="54"/>
    </location>
</feature>
<dbReference type="GO" id="GO:0030154">
    <property type="term" value="P:cell differentiation"/>
    <property type="evidence" value="ECO:0007669"/>
    <property type="project" value="TreeGrafter"/>
</dbReference>